<organism evidence="3 4">
    <name type="scientific">Limimaricola cinnabarinus LL-001</name>
    <dbReference type="NCBI Taxonomy" id="1337093"/>
    <lineage>
        <taxon>Bacteria</taxon>
        <taxon>Pseudomonadati</taxon>
        <taxon>Pseudomonadota</taxon>
        <taxon>Alphaproteobacteria</taxon>
        <taxon>Rhodobacterales</taxon>
        <taxon>Paracoccaceae</taxon>
        <taxon>Limimaricola</taxon>
    </lineage>
</organism>
<evidence type="ECO:0000313" key="3">
    <source>
        <dbReference type="EMBL" id="GAD55445.1"/>
    </source>
</evidence>
<evidence type="ECO:0000256" key="1">
    <source>
        <dbReference type="ARBA" id="ARBA00022729"/>
    </source>
</evidence>
<gene>
    <name evidence="3" type="ORF">MBELCI_1497</name>
</gene>
<evidence type="ECO:0000256" key="2">
    <source>
        <dbReference type="SAM" id="SignalP"/>
    </source>
</evidence>
<dbReference type="Gene3D" id="3.40.190.10">
    <property type="entry name" value="Periplasmic binding protein-like II"/>
    <property type="match status" value="2"/>
</dbReference>
<accession>U2Z245</accession>
<dbReference type="eggNOG" id="COG0687">
    <property type="taxonomic scope" value="Bacteria"/>
</dbReference>
<dbReference type="STRING" id="1337093.MBELCI_1497"/>
<dbReference type="Pfam" id="PF13343">
    <property type="entry name" value="SBP_bac_6"/>
    <property type="match status" value="1"/>
</dbReference>
<dbReference type="SUPFAM" id="SSF53850">
    <property type="entry name" value="Periplasmic binding protein-like II"/>
    <property type="match status" value="1"/>
</dbReference>
<dbReference type="Proteomes" id="UP000016566">
    <property type="component" value="Unassembled WGS sequence"/>
</dbReference>
<dbReference type="AlphaFoldDB" id="U2Z245"/>
<keyword evidence="1 2" id="KW-0732">Signal</keyword>
<feature type="chain" id="PRO_5004638109" evidence="2">
    <location>
        <begin position="22"/>
        <end position="346"/>
    </location>
</feature>
<evidence type="ECO:0000313" key="4">
    <source>
        <dbReference type="Proteomes" id="UP000016566"/>
    </source>
</evidence>
<sequence length="346" mass="37289">MIHLRLLGAASLAALATAAAAQDGSLTVLDYPGFEEPSFHPAYGEAHGERPISFFGDEEEAFQKLRSGFRADITHICAGSVTKWTESGLIAPWDTSKVDAWEDLDQNLTGQQVGGETEEVYFLPTDFGSTAIAYNPEEVPAEDVGSLDVFTDPAYAGRMALPDNVDDAYALAYLATGTTDWTQAGAAEFEAATAWLREVHPNLRTYWTDPAELSQLLASGEVLVSWAWNETFPAMVEEGRPIGFQREASEGSSLWLCGYVKMKDAPGSEDLAYDYVNAMLASDAAVPLLEAGFGTANAAALGEIDEETLTASGLEKIEVPVLAQLPISNALREQHAETFEMIKSGF</sequence>
<dbReference type="EMBL" id="BATB01000015">
    <property type="protein sequence ID" value="GAD55445.1"/>
    <property type="molecule type" value="Genomic_DNA"/>
</dbReference>
<protein>
    <submittedName>
        <fullName evidence="3">ABC transporter, periplasmic spermidine putrescine-binding protein PotD</fullName>
    </submittedName>
</protein>
<dbReference type="PANTHER" id="PTHR30222">
    <property type="entry name" value="SPERMIDINE/PUTRESCINE-BINDING PERIPLASMIC PROTEIN"/>
    <property type="match status" value="1"/>
</dbReference>
<name>U2Z245_9RHOB</name>
<keyword evidence="4" id="KW-1185">Reference proteome</keyword>
<dbReference type="PANTHER" id="PTHR30222:SF17">
    <property type="entry name" value="SPERMIDINE_PUTRESCINE-BINDING PERIPLASMIC PROTEIN"/>
    <property type="match status" value="1"/>
</dbReference>
<comment type="caution">
    <text evidence="3">The sequence shown here is derived from an EMBL/GenBank/DDBJ whole genome shotgun (WGS) entry which is preliminary data.</text>
</comment>
<proteinExistence type="predicted"/>
<reference evidence="3" key="1">
    <citation type="journal article" date="2013" name="Genome Announc.">
        <title>Draft Genome Sequence of Loktanella cinnabarina LL-001T, Isolated from Deep-Sea Floor Sediment.</title>
        <authorList>
            <person name="Nishi S."/>
            <person name="Tsubouchi T."/>
            <person name="Takaki Y."/>
            <person name="Koyanagi R."/>
            <person name="Satoh N."/>
            <person name="Maruyama T."/>
            <person name="Hatada Y."/>
        </authorList>
    </citation>
    <scope>NUCLEOTIDE SEQUENCE [LARGE SCALE GENOMIC DNA]</scope>
    <source>
        <strain evidence="3">LL-001</strain>
    </source>
</reference>
<feature type="signal peptide" evidence="2">
    <location>
        <begin position="1"/>
        <end position="21"/>
    </location>
</feature>